<evidence type="ECO:0000259" key="7">
    <source>
        <dbReference type="Pfam" id="PF00571"/>
    </source>
</evidence>
<dbReference type="AlphaFoldDB" id="A0A316VXT1"/>
<feature type="compositionally biased region" description="Polar residues" evidence="6">
    <location>
        <begin position="199"/>
        <end position="208"/>
    </location>
</feature>
<dbReference type="GO" id="GO:0005669">
    <property type="term" value="C:transcription factor TFIID complex"/>
    <property type="evidence" value="ECO:0007669"/>
    <property type="project" value="TreeGrafter"/>
</dbReference>
<comment type="similarity">
    <text evidence="5">Belongs to the TAF10 family.</text>
</comment>
<dbReference type="InterPro" id="IPR046342">
    <property type="entry name" value="CBS_dom_sf"/>
</dbReference>
<evidence type="ECO:0000313" key="8">
    <source>
        <dbReference type="EMBL" id="PWN42262.1"/>
    </source>
</evidence>
<feature type="compositionally biased region" description="Basic and acidic residues" evidence="6">
    <location>
        <begin position="231"/>
        <end position="242"/>
    </location>
</feature>
<dbReference type="Pfam" id="PF03540">
    <property type="entry name" value="TAF10"/>
    <property type="match status" value="1"/>
</dbReference>
<keyword evidence="9" id="KW-1185">Reference proteome</keyword>
<name>A0A316VXT1_9BASI</name>
<dbReference type="PRINTS" id="PR01443">
    <property type="entry name" value="TFIID30KDSUB"/>
</dbReference>
<dbReference type="GO" id="GO:1990841">
    <property type="term" value="F:promoter-specific chromatin binding"/>
    <property type="evidence" value="ECO:0007669"/>
    <property type="project" value="TreeGrafter"/>
</dbReference>
<dbReference type="PANTHER" id="PTHR21242">
    <property type="entry name" value="TRANSCRIPTION INITIATION FACTOR TFIID SUBUNIT 10"/>
    <property type="match status" value="1"/>
</dbReference>
<dbReference type="RefSeq" id="XP_025369422.1">
    <property type="nucleotide sequence ID" value="XM_025511858.1"/>
</dbReference>
<feature type="region of interest" description="Disordered" evidence="6">
    <location>
        <begin position="179"/>
        <end position="242"/>
    </location>
</feature>
<dbReference type="PANTHER" id="PTHR21242:SF0">
    <property type="entry name" value="TRANSCRIPTION INITIATION FACTOR TFIID SUBUNIT 10"/>
    <property type="match status" value="1"/>
</dbReference>
<dbReference type="InterPro" id="IPR003923">
    <property type="entry name" value="TAF10"/>
</dbReference>
<dbReference type="GeneID" id="37033728"/>
<feature type="domain" description="CBS" evidence="7">
    <location>
        <begin position="47"/>
        <end position="95"/>
    </location>
</feature>
<keyword evidence="4" id="KW-0539">Nucleus</keyword>
<comment type="subcellular location">
    <subcellularLocation>
        <location evidence="1">Nucleus</location>
    </subcellularLocation>
</comment>
<dbReference type="InParanoid" id="A0A316VXT1"/>
<sequence length="364" mass="38984">MASEAGDVVPSTPISGAIPAPQPSVASIVQPPAAPTDAASRFRGASVEDLQLSPAVCVDLRTPLGSALRIAHDHDYSQLPVMDGRKPKGYLDVKEAVHRTGTGKLSAERNVSEAMTRFRGESAGGTFTVITPDTGLAELEAFLDSNPFAFVTDVDRQFVIGIATSEDLSRYIARRGLTPAPSRAAGDKSNADASMDVDGNQTPTGDQTSTREGDTVSVKGAQASASQEQPLSRRAEEERRKDRTLGEFLGMLDGYDPLIPDEVTEHYLSKVGFECDDQRLKRLLSLAAEKFVSDIATDAFQYARIRTNAGPGRQRAGASGARVSQCTSRRAVRGYDRARTVLTMDDLSAALGEYGINAGRSFYH</sequence>
<evidence type="ECO:0000256" key="2">
    <source>
        <dbReference type="ARBA" id="ARBA00023015"/>
    </source>
</evidence>
<evidence type="ECO:0000256" key="6">
    <source>
        <dbReference type="SAM" id="MobiDB-lite"/>
    </source>
</evidence>
<proteinExistence type="inferred from homology"/>
<dbReference type="Pfam" id="PF00571">
    <property type="entry name" value="CBS"/>
    <property type="match status" value="1"/>
</dbReference>
<keyword evidence="3" id="KW-0804">Transcription</keyword>
<dbReference type="SUPFAM" id="SSF54631">
    <property type="entry name" value="CBS-domain pair"/>
    <property type="match status" value="1"/>
</dbReference>
<evidence type="ECO:0000256" key="1">
    <source>
        <dbReference type="ARBA" id="ARBA00004123"/>
    </source>
</evidence>
<dbReference type="CDD" id="cd07982">
    <property type="entry name" value="HFD_TAF10"/>
    <property type="match status" value="1"/>
</dbReference>
<dbReference type="InterPro" id="IPR000644">
    <property type="entry name" value="CBS_dom"/>
</dbReference>
<dbReference type="GO" id="GO:0006367">
    <property type="term" value="P:transcription initiation at RNA polymerase II promoter"/>
    <property type="evidence" value="ECO:0007669"/>
    <property type="project" value="TreeGrafter"/>
</dbReference>
<organism evidence="8 9">
    <name type="scientific">Ceraceosorus guamensis</name>
    <dbReference type="NCBI Taxonomy" id="1522189"/>
    <lineage>
        <taxon>Eukaryota</taxon>
        <taxon>Fungi</taxon>
        <taxon>Dikarya</taxon>
        <taxon>Basidiomycota</taxon>
        <taxon>Ustilaginomycotina</taxon>
        <taxon>Exobasidiomycetes</taxon>
        <taxon>Ceraceosorales</taxon>
        <taxon>Ceraceosoraceae</taxon>
        <taxon>Ceraceosorus</taxon>
    </lineage>
</organism>
<dbReference type="GO" id="GO:0000124">
    <property type="term" value="C:SAGA complex"/>
    <property type="evidence" value="ECO:0007669"/>
    <property type="project" value="TreeGrafter"/>
</dbReference>
<protein>
    <recommendedName>
        <fullName evidence="7">CBS domain-containing protein</fullName>
    </recommendedName>
</protein>
<reference evidence="8 9" key="1">
    <citation type="journal article" date="2018" name="Mol. Biol. Evol.">
        <title>Broad Genomic Sampling Reveals a Smut Pathogenic Ancestry of the Fungal Clade Ustilaginomycotina.</title>
        <authorList>
            <person name="Kijpornyongpan T."/>
            <person name="Mondo S.J."/>
            <person name="Barry K."/>
            <person name="Sandor L."/>
            <person name="Lee J."/>
            <person name="Lipzen A."/>
            <person name="Pangilinan J."/>
            <person name="LaButti K."/>
            <person name="Hainaut M."/>
            <person name="Henrissat B."/>
            <person name="Grigoriev I.V."/>
            <person name="Spatafora J.W."/>
            <person name="Aime M.C."/>
        </authorList>
    </citation>
    <scope>NUCLEOTIDE SEQUENCE [LARGE SCALE GENOMIC DNA]</scope>
    <source>
        <strain evidence="8 9">MCA 4658</strain>
    </source>
</reference>
<keyword evidence="2" id="KW-0805">Transcription regulation</keyword>
<evidence type="ECO:0000313" key="9">
    <source>
        <dbReference type="Proteomes" id="UP000245783"/>
    </source>
</evidence>
<accession>A0A316VXT1</accession>
<dbReference type="EMBL" id="KZ819382">
    <property type="protein sequence ID" value="PWN42262.1"/>
    <property type="molecule type" value="Genomic_DNA"/>
</dbReference>
<evidence type="ECO:0000256" key="4">
    <source>
        <dbReference type="ARBA" id="ARBA00023242"/>
    </source>
</evidence>
<dbReference type="STRING" id="1522189.A0A316VXT1"/>
<evidence type="ECO:0000256" key="5">
    <source>
        <dbReference type="ARBA" id="ARBA00025730"/>
    </source>
</evidence>
<dbReference type="Gene3D" id="3.10.580.10">
    <property type="entry name" value="CBS-domain"/>
    <property type="match status" value="1"/>
</dbReference>
<feature type="region of interest" description="Disordered" evidence="6">
    <location>
        <begin position="1"/>
        <end position="23"/>
    </location>
</feature>
<dbReference type="OrthoDB" id="154356at2759"/>
<gene>
    <name evidence="8" type="ORF">IE81DRAFT_290586</name>
</gene>
<evidence type="ECO:0000256" key="3">
    <source>
        <dbReference type="ARBA" id="ARBA00023163"/>
    </source>
</evidence>
<dbReference type="GO" id="GO:0016251">
    <property type="term" value="F:RNA polymerase II general transcription initiation factor activity"/>
    <property type="evidence" value="ECO:0007669"/>
    <property type="project" value="TreeGrafter"/>
</dbReference>
<dbReference type="Proteomes" id="UP000245783">
    <property type="component" value="Unassembled WGS sequence"/>
</dbReference>